<dbReference type="Gene3D" id="3.40.50.300">
    <property type="entry name" value="P-loop containing nucleotide triphosphate hydrolases"/>
    <property type="match status" value="1"/>
</dbReference>
<dbReference type="EMBL" id="RCBY01000287">
    <property type="protein sequence ID" value="RQH26009.1"/>
    <property type="molecule type" value="Genomic_DNA"/>
</dbReference>
<reference evidence="2 3" key="1">
    <citation type="journal article" date="2018" name="ACS Chem. Biol.">
        <title>Ketoreductase domain dysfunction expands chemodiversity: malyngamide biosynthesis in the cyanobacterium Okeania hirsuta.</title>
        <authorList>
            <person name="Moss N.A."/>
            <person name="Leao T."/>
            <person name="Rankin M."/>
            <person name="McCullough T.M."/>
            <person name="Qu P."/>
            <person name="Korobeynikov A."/>
            <person name="Smith J.L."/>
            <person name="Gerwick L."/>
            <person name="Gerwick W.H."/>
        </authorList>
    </citation>
    <scope>NUCLEOTIDE SEQUENCE [LARGE SCALE GENOMIC DNA]</scope>
    <source>
        <strain evidence="2 3">PAB10Feb10-1</strain>
    </source>
</reference>
<organism evidence="2 3">
    <name type="scientific">Okeania hirsuta</name>
    <dbReference type="NCBI Taxonomy" id="1458930"/>
    <lineage>
        <taxon>Bacteria</taxon>
        <taxon>Bacillati</taxon>
        <taxon>Cyanobacteriota</taxon>
        <taxon>Cyanophyceae</taxon>
        <taxon>Oscillatoriophycideae</taxon>
        <taxon>Oscillatoriales</taxon>
        <taxon>Microcoleaceae</taxon>
        <taxon>Okeania</taxon>
    </lineage>
</organism>
<feature type="domain" description="NB-ARC" evidence="1">
    <location>
        <begin position="7"/>
        <end position="71"/>
    </location>
</feature>
<proteinExistence type="predicted"/>
<dbReference type="InterPro" id="IPR002182">
    <property type="entry name" value="NB-ARC"/>
</dbReference>
<accession>A0A3N6NNK8</accession>
<name>A0A3N6NNK8_9CYAN</name>
<comment type="caution">
    <text evidence="2">The sequence shown here is derived from an EMBL/GenBank/DDBJ whole genome shotgun (WGS) entry which is preliminary data.</text>
</comment>
<protein>
    <submittedName>
        <fullName evidence="2">ATPase</fullName>
    </submittedName>
</protein>
<dbReference type="RefSeq" id="WP_124145523.1">
    <property type="nucleotide sequence ID" value="NZ_CAWOKI010000095.1"/>
</dbReference>
<dbReference type="GO" id="GO:0043531">
    <property type="term" value="F:ADP binding"/>
    <property type="evidence" value="ECO:0007669"/>
    <property type="project" value="InterPro"/>
</dbReference>
<evidence type="ECO:0000313" key="3">
    <source>
        <dbReference type="Proteomes" id="UP000269154"/>
    </source>
</evidence>
<dbReference type="AlphaFoldDB" id="A0A3N6NNK8"/>
<sequence>MCDLHTELTTLKQWILQNHTRIITILGLTGIGKSVLALQLIPQIKDKFDYIIWRNIDNYPTLESLQTSIINF</sequence>
<keyword evidence="3" id="KW-1185">Reference proteome</keyword>
<gene>
    <name evidence="2" type="ORF">D5R40_28765</name>
</gene>
<dbReference type="SUPFAM" id="SSF52540">
    <property type="entry name" value="P-loop containing nucleoside triphosphate hydrolases"/>
    <property type="match status" value="1"/>
</dbReference>
<dbReference type="Proteomes" id="UP000269154">
    <property type="component" value="Unassembled WGS sequence"/>
</dbReference>
<evidence type="ECO:0000259" key="1">
    <source>
        <dbReference type="Pfam" id="PF00931"/>
    </source>
</evidence>
<dbReference type="InterPro" id="IPR027417">
    <property type="entry name" value="P-loop_NTPase"/>
</dbReference>
<dbReference type="Pfam" id="PF00931">
    <property type="entry name" value="NB-ARC"/>
    <property type="match status" value="1"/>
</dbReference>
<feature type="non-terminal residue" evidence="2">
    <location>
        <position position="72"/>
    </location>
</feature>
<evidence type="ECO:0000313" key="2">
    <source>
        <dbReference type="EMBL" id="RQH26009.1"/>
    </source>
</evidence>